<evidence type="ECO:0000313" key="2">
    <source>
        <dbReference type="EMBL" id="VYU10509.1"/>
    </source>
</evidence>
<feature type="transmembrane region" description="Helical" evidence="1">
    <location>
        <begin position="195"/>
        <end position="212"/>
    </location>
</feature>
<feature type="transmembrane region" description="Helical" evidence="1">
    <location>
        <begin position="20"/>
        <end position="44"/>
    </location>
</feature>
<protein>
    <recommendedName>
        <fullName evidence="3">DUF624 domain-containing protein</fullName>
    </recommendedName>
</protein>
<dbReference type="AlphaFoldDB" id="A0A6N3C638"/>
<evidence type="ECO:0008006" key="3">
    <source>
        <dbReference type="Google" id="ProtNLM"/>
    </source>
</evidence>
<organism evidence="2">
    <name type="scientific">Enterococcus casseliflavus</name>
    <name type="common">Enterococcus flavescens</name>
    <dbReference type="NCBI Taxonomy" id="37734"/>
    <lineage>
        <taxon>Bacteria</taxon>
        <taxon>Bacillati</taxon>
        <taxon>Bacillota</taxon>
        <taxon>Bacilli</taxon>
        <taxon>Lactobacillales</taxon>
        <taxon>Enterococcaceae</taxon>
        <taxon>Enterococcus</taxon>
    </lineage>
</organism>
<keyword evidence="1" id="KW-0472">Membrane</keyword>
<dbReference type="EMBL" id="CACRTX010000008">
    <property type="protein sequence ID" value="VYU10509.1"/>
    <property type="molecule type" value="Genomic_DNA"/>
</dbReference>
<keyword evidence="1" id="KW-0812">Transmembrane</keyword>
<accession>A0A6N3C638</accession>
<feature type="transmembrane region" description="Helical" evidence="1">
    <location>
        <begin position="169"/>
        <end position="189"/>
    </location>
</feature>
<feature type="transmembrane region" description="Helical" evidence="1">
    <location>
        <begin position="50"/>
        <end position="71"/>
    </location>
</feature>
<reference evidence="2" key="1">
    <citation type="submission" date="2019-11" db="EMBL/GenBank/DDBJ databases">
        <authorList>
            <person name="Feng L."/>
        </authorList>
    </citation>
    <scope>NUCLEOTIDE SEQUENCE</scope>
    <source>
        <strain evidence="2">ECasseliflavusLFYP2</strain>
    </source>
</reference>
<name>A0A6N3C638_ENTCA</name>
<keyword evidence="1" id="KW-1133">Transmembrane helix</keyword>
<evidence type="ECO:0000256" key="1">
    <source>
        <dbReference type="SAM" id="Phobius"/>
    </source>
</evidence>
<dbReference type="RefSeq" id="WP_421758065.1">
    <property type="nucleotide sequence ID" value="NZ_CACRTX010000008.1"/>
</dbReference>
<feature type="transmembrane region" description="Helical" evidence="1">
    <location>
        <begin position="98"/>
        <end position="120"/>
    </location>
</feature>
<gene>
    <name evidence="2" type="ORF">ECLFYP2_02464</name>
</gene>
<sequence>MFTKPTFENNLYMRIFRWLYIGFALNISFWVVNTPYTLTAMFLAVDPRNLLWFALALLLIGPSMISLLAAIDRFAEHKDIDPVKDFCYFLRTFAVRGFLYWLIGWLGSVIAIVDILFAVQFESGKWLVPFFFLLGMLSIALSINAWYFQVRNPKAAKKDVLRTALFFTLKKWPVSLLATFLFVAVFVALILKPQFGFTLFPVLFFGLLYLNLRKFQIK</sequence>
<proteinExistence type="predicted"/>
<feature type="transmembrane region" description="Helical" evidence="1">
    <location>
        <begin position="126"/>
        <end position="148"/>
    </location>
</feature>